<keyword evidence="3" id="KW-1185">Reference proteome</keyword>
<dbReference type="AlphaFoldDB" id="A0A8B9ITI9"/>
<sequence>MDSGWLRVKGQRASSLSITYTYVFWVAVSWAGRLAKAFVPQELLHAYKSSPDGFLFVCCPSV</sequence>
<name>A0A8B9ITI9_9PSIT</name>
<dbReference type="Ensembl" id="ENSACOT00000004526.1">
    <property type="protein sequence ID" value="ENSACOP00000004352.1"/>
    <property type="gene ID" value="ENSACOG00000003086.1"/>
</dbReference>
<keyword evidence="1" id="KW-0812">Transmembrane</keyword>
<reference evidence="2" key="2">
    <citation type="submission" date="2025-09" db="UniProtKB">
        <authorList>
            <consortium name="Ensembl"/>
        </authorList>
    </citation>
    <scope>IDENTIFICATION</scope>
</reference>
<accession>A0A8B9ITI9</accession>
<evidence type="ECO:0000313" key="2">
    <source>
        <dbReference type="Ensembl" id="ENSACOP00000004352.1"/>
    </source>
</evidence>
<dbReference type="Proteomes" id="UP000694522">
    <property type="component" value="Unplaced"/>
</dbReference>
<evidence type="ECO:0000256" key="1">
    <source>
        <dbReference type="SAM" id="Phobius"/>
    </source>
</evidence>
<feature type="transmembrane region" description="Helical" evidence="1">
    <location>
        <begin position="20"/>
        <end position="39"/>
    </location>
</feature>
<keyword evidence="1" id="KW-0472">Membrane</keyword>
<protein>
    <submittedName>
        <fullName evidence="2">Uncharacterized protein</fullName>
    </submittedName>
</protein>
<evidence type="ECO:0000313" key="3">
    <source>
        <dbReference type="Proteomes" id="UP000694522"/>
    </source>
</evidence>
<reference evidence="2" key="1">
    <citation type="submission" date="2025-08" db="UniProtKB">
        <authorList>
            <consortium name="Ensembl"/>
        </authorList>
    </citation>
    <scope>IDENTIFICATION</scope>
</reference>
<keyword evidence="1" id="KW-1133">Transmembrane helix</keyword>
<organism evidence="2 3">
    <name type="scientific">Amazona collaria</name>
    <name type="common">yellow-billed parrot</name>
    <dbReference type="NCBI Taxonomy" id="241587"/>
    <lineage>
        <taxon>Eukaryota</taxon>
        <taxon>Metazoa</taxon>
        <taxon>Chordata</taxon>
        <taxon>Craniata</taxon>
        <taxon>Vertebrata</taxon>
        <taxon>Euteleostomi</taxon>
        <taxon>Archelosauria</taxon>
        <taxon>Archosauria</taxon>
        <taxon>Dinosauria</taxon>
        <taxon>Saurischia</taxon>
        <taxon>Theropoda</taxon>
        <taxon>Coelurosauria</taxon>
        <taxon>Aves</taxon>
        <taxon>Neognathae</taxon>
        <taxon>Neoaves</taxon>
        <taxon>Telluraves</taxon>
        <taxon>Australaves</taxon>
        <taxon>Psittaciformes</taxon>
        <taxon>Psittacidae</taxon>
        <taxon>Amazona</taxon>
    </lineage>
</organism>
<proteinExistence type="predicted"/>